<gene>
    <name evidence="2" type="primary">LOC100177297-002</name>
</gene>
<feature type="chain" id="PRO_5026069815" evidence="1">
    <location>
        <begin position="19"/>
        <end position="238"/>
    </location>
</feature>
<accession>A0A6F9DGP3</accession>
<dbReference type="AlphaFoldDB" id="A0A6F9DGP3"/>
<name>A0A6F9DGP3_9ASCI</name>
<dbReference type="EMBL" id="LR786509">
    <property type="protein sequence ID" value="CAB3261793.1"/>
    <property type="molecule type" value="mRNA"/>
</dbReference>
<evidence type="ECO:0000256" key="1">
    <source>
        <dbReference type="SAM" id="SignalP"/>
    </source>
</evidence>
<protein>
    <submittedName>
        <fullName evidence="2">Uncharacterized protein LOC100177297</fullName>
    </submittedName>
</protein>
<reference evidence="2" key="1">
    <citation type="submission" date="2020-04" db="EMBL/GenBank/DDBJ databases">
        <authorList>
            <person name="Neveu A P."/>
        </authorList>
    </citation>
    <scope>NUCLEOTIDE SEQUENCE</scope>
    <source>
        <tissue evidence="2">Whole embryo</tissue>
    </source>
</reference>
<evidence type="ECO:0000313" key="2">
    <source>
        <dbReference type="EMBL" id="CAB3261793.1"/>
    </source>
</evidence>
<proteinExistence type="evidence at transcript level"/>
<feature type="signal peptide" evidence="1">
    <location>
        <begin position="1"/>
        <end position="18"/>
    </location>
</feature>
<keyword evidence="1" id="KW-0732">Signal</keyword>
<sequence length="238" mass="26037">MANKCCIALLSIINVGVALQTNVLQYAPQGKGGIWIDTEEINQKNGTLGVEKNSLLQVVGVPYFTQERERGPKCFACSGLECAIPRQTGQNAELQCDYGDVCWTIETIEREPNAEAIYFRGCGRVDKQKCAGNEYDRPPSRSTAGQRKEANGPEYCDWSTSISQCKSCCVTDYCNGARLFTGLTGEAMDSLKNGAGRTLSCIGFDGVSHAAYESAFRRGCFIAVIWWITLVITFPPPN</sequence>
<organism evidence="2">
    <name type="scientific">Phallusia mammillata</name>
    <dbReference type="NCBI Taxonomy" id="59560"/>
    <lineage>
        <taxon>Eukaryota</taxon>
        <taxon>Metazoa</taxon>
        <taxon>Chordata</taxon>
        <taxon>Tunicata</taxon>
        <taxon>Ascidiacea</taxon>
        <taxon>Phlebobranchia</taxon>
        <taxon>Ascidiidae</taxon>
        <taxon>Phallusia</taxon>
    </lineage>
</organism>